<feature type="region of interest" description="Disordered" evidence="1">
    <location>
        <begin position="1"/>
        <end position="26"/>
    </location>
</feature>
<feature type="region of interest" description="Disordered" evidence="1">
    <location>
        <begin position="141"/>
        <end position="164"/>
    </location>
</feature>
<gene>
    <name evidence="2" type="ORF">BKA55DRAFT_217081</name>
</gene>
<evidence type="ECO:0000313" key="2">
    <source>
        <dbReference type="EMBL" id="KAH7220463.1"/>
    </source>
</evidence>
<name>A0A9P9FYG4_FUSRE</name>
<accession>A0A9P9FYG4</accession>
<dbReference type="EMBL" id="JAGMUX010000028">
    <property type="protein sequence ID" value="KAH7220463.1"/>
    <property type="molecule type" value="Genomic_DNA"/>
</dbReference>
<proteinExistence type="predicted"/>
<comment type="caution">
    <text evidence="2">The sequence shown here is derived from an EMBL/GenBank/DDBJ whole genome shotgun (WGS) entry which is preliminary data.</text>
</comment>
<dbReference type="OrthoDB" id="5077747at2759"/>
<evidence type="ECO:0000313" key="3">
    <source>
        <dbReference type="Proteomes" id="UP000720189"/>
    </source>
</evidence>
<keyword evidence="3" id="KW-1185">Reference proteome</keyword>
<dbReference type="Proteomes" id="UP000720189">
    <property type="component" value="Unassembled WGS sequence"/>
</dbReference>
<organism evidence="2 3">
    <name type="scientific">Fusarium redolens</name>
    <dbReference type="NCBI Taxonomy" id="48865"/>
    <lineage>
        <taxon>Eukaryota</taxon>
        <taxon>Fungi</taxon>
        <taxon>Dikarya</taxon>
        <taxon>Ascomycota</taxon>
        <taxon>Pezizomycotina</taxon>
        <taxon>Sordariomycetes</taxon>
        <taxon>Hypocreomycetidae</taxon>
        <taxon>Hypocreales</taxon>
        <taxon>Nectriaceae</taxon>
        <taxon>Fusarium</taxon>
        <taxon>Fusarium redolens species complex</taxon>
    </lineage>
</organism>
<dbReference type="RefSeq" id="XP_046042067.1">
    <property type="nucleotide sequence ID" value="XM_046185205.1"/>
</dbReference>
<feature type="region of interest" description="Disordered" evidence="1">
    <location>
        <begin position="47"/>
        <end position="82"/>
    </location>
</feature>
<feature type="compositionally biased region" description="Basic and acidic residues" evidence="1">
    <location>
        <begin position="1"/>
        <end position="11"/>
    </location>
</feature>
<sequence>MEDNVDNRELDSPTQDEQFHRGHPAALSDNIQHLLPQISTVHDSSISSHTPLRICSPTAAPWDAPVAHSPRDERRTSDASEADIIYTSGREPLTEVLSEAVATAVTGLADAGGDVRALAGRLRRDPALSECELTRRRVRAYHARQHPSRMPQTAQSRNDDISSN</sequence>
<feature type="compositionally biased region" description="Basic and acidic residues" evidence="1">
    <location>
        <begin position="69"/>
        <end position="78"/>
    </location>
</feature>
<dbReference type="AlphaFoldDB" id="A0A9P9FYG4"/>
<evidence type="ECO:0000256" key="1">
    <source>
        <dbReference type="SAM" id="MobiDB-lite"/>
    </source>
</evidence>
<protein>
    <submittedName>
        <fullName evidence="2">Uncharacterized protein</fullName>
    </submittedName>
</protein>
<reference evidence="2" key="1">
    <citation type="journal article" date="2021" name="Nat. Commun.">
        <title>Genetic determinants of endophytism in the Arabidopsis root mycobiome.</title>
        <authorList>
            <person name="Mesny F."/>
            <person name="Miyauchi S."/>
            <person name="Thiergart T."/>
            <person name="Pickel B."/>
            <person name="Atanasova L."/>
            <person name="Karlsson M."/>
            <person name="Huettel B."/>
            <person name="Barry K.W."/>
            <person name="Haridas S."/>
            <person name="Chen C."/>
            <person name="Bauer D."/>
            <person name="Andreopoulos W."/>
            <person name="Pangilinan J."/>
            <person name="LaButti K."/>
            <person name="Riley R."/>
            <person name="Lipzen A."/>
            <person name="Clum A."/>
            <person name="Drula E."/>
            <person name="Henrissat B."/>
            <person name="Kohler A."/>
            <person name="Grigoriev I.V."/>
            <person name="Martin F.M."/>
            <person name="Hacquard S."/>
        </authorList>
    </citation>
    <scope>NUCLEOTIDE SEQUENCE</scope>
    <source>
        <strain evidence="2">MPI-CAGE-AT-0023</strain>
    </source>
</reference>
<dbReference type="GeneID" id="70215159"/>